<sequence length="1248" mass="141915">MPNFIPVIKSSFIKKIVTLAQNNDIEGLNQIMSDRVPVNVLRWGYSAVYYLACMGKTRAVYLLLDKFDGSPEQALFGAAEANNQTLIENLSKKYFKNKPPAGPIARGYAMAGNEAGYRIKNLKSNMHIAIDITIGLAKGEHKDKLVNFIKSQPQSMREDLYLAASMGYAMAGNEREFLHFSALAKKAKNSDVDIFLNGLIYAFDFGHYQLVASLLRRLENVAERDRKINCKIIDLVVDKGNIELVERLLVHYDALGIAVQGYNQRNNSKMKERLIRPYVLISSQAVEQQSELAPPKEEKPTESSKLTFDILAREIQDYIRTHKITVMPDTDLSYLIESLQGEMSFANIENYFEKLFVSKNNEKRSPLFYFTRERCIGLFEYLMKKYPWLGSQISAKALNQPAKFVTLSVEMEDKQTCELIRNISPLYTLLSTDNWEFWTKAIDIAEKANEEVMTAPFENMNGLATTYISPMLNLLLRPKGLAYVLQHSRLRRILGTNLNNRAFLHYVLSDSAGVDWLAANPEYLDRIDVTIFAYGNMTDLMLSWPQLKEIISNREAVLNKLPAINRLELLAEMMDLPQPQLNKQENLPSNDAGNYNTQEWMDGLKAIFCEPDQNKLPIEEITNGARKGFVVKLPLNPLMVKIKDGNPSSDPVEVKLSQQLIEKFIIIPFKSYAEKEGIAEVILTDSEVRIYPLTETLKRFTSRQNQNYKILTKELNIACDIIEKPVQHEVFLPISGTLPKEQSFKKCQYSPTIAKVIARIKEELKKENLKIKLAITGSNASNAVEGIEYKEGVDLDLTSTPLPAEILKKLGLEKCPYTVGGKNLFTGTIEGVPVDWLITEDSEQWLTDNANQRDFFKCAFFLDVDGNAYDPTGQGVHDLYTNQLRTIEMPEDSFKNDPSRLVRAIKMNVLGAGFSYRLERAIRGWQRACSNYDEGHIAALSNNLLQRLNPQKFLRKLEEYDLLKKLFDIDYDITNVEAVVEKFKDRVAVMLLKSKINRWLRDEKIDEVEQAWRVFNGLRFNNKHFYLKALCETGALKKLYDLEYQPGTEDKLAVALNDKLEPLIFIRKINGWKANMTPVQYPMRIVKELSQGKEITWIKALQKTGLLKEIYGIDNTDTLEQSEGKFRAIAEDKALQILVAALASQHLEPASFALTVKNALTMFNQERYLGALAKAGVLKRVFNIDYKPGYCKEIADNFSNHVAEVIAAVNQAAKKKTPLMYEFFKLPLTYAEATVKAEKISTLTVAPA</sequence>
<organism evidence="1 2">
    <name type="scientific">Legionella dresdenensis</name>
    <dbReference type="NCBI Taxonomy" id="450200"/>
    <lineage>
        <taxon>Bacteria</taxon>
        <taxon>Pseudomonadati</taxon>
        <taxon>Pseudomonadota</taxon>
        <taxon>Gammaproteobacteria</taxon>
        <taxon>Legionellales</taxon>
        <taxon>Legionellaceae</taxon>
        <taxon>Legionella</taxon>
    </lineage>
</organism>
<dbReference type="InterPro" id="IPR036770">
    <property type="entry name" value="Ankyrin_rpt-contain_sf"/>
</dbReference>
<dbReference type="SUPFAM" id="SSF48403">
    <property type="entry name" value="Ankyrin repeat"/>
    <property type="match status" value="1"/>
</dbReference>
<protein>
    <recommendedName>
        <fullName evidence="3">Ankyrin repeats (3 copies)</fullName>
    </recommendedName>
</protein>
<name>A0ABV8CBN4_9GAMM</name>
<dbReference type="EMBL" id="JBHSAB010000001">
    <property type="protein sequence ID" value="MFC3907460.1"/>
    <property type="molecule type" value="Genomic_DNA"/>
</dbReference>
<proteinExistence type="predicted"/>
<keyword evidence="2" id="KW-1185">Reference proteome</keyword>
<comment type="caution">
    <text evidence="1">The sequence shown here is derived from an EMBL/GenBank/DDBJ whole genome shotgun (WGS) entry which is preliminary data.</text>
</comment>
<dbReference type="InterPro" id="IPR052191">
    <property type="entry name" value="tRNA_ntf/polyA_polymerase_I"/>
</dbReference>
<dbReference type="Proteomes" id="UP001595758">
    <property type="component" value="Unassembled WGS sequence"/>
</dbReference>
<evidence type="ECO:0000313" key="2">
    <source>
        <dbReference type="Proteomes" id="UP001595758"/>
    </source>
</evidence>
<dbReference type="PANTHER" id="PTHR43051:SF1">
    <property type="entry name" value="POLYNUCLEOTIDE ADENYLYLTRANSFERASE FAMILY PROTEIN"/>
    <property type="match status" value="1"/>
</dbReference>
<evidence type="ECO:0008006" key="3">
    <source>
        <dbReference type="Google" id="ProtNLM"/>
    </source>
</evidence>
<gene>
    <name evidence="1" type="ORF">ACFORL_00015</name>
</gene>
<evidence type="ECO:0000313" key="1">
    <source>
        <dbReference type="EMBL" id="MFC3907460.1"/>
    </source>
</evidence>
<accession>A0ABV8CBN4</accession>
<dbReference type="RefSeq" id="WP_382339842.1">
    <property type="nucleotide sequence ID" value="NZ_JBHSAB010000001.1"/>
</dbReference>
<reference evidence="2" key="1">
    <citation type="journal article" date="2019" name="Int. J. Syst. Evol. Microbiol.">
        <title>The Global Catalogue of Microorganisms (GCM) 10K type strain sequencing project: providing services to taxonomists for standard genome sequencing and annotation.</title>
        <authorList>
            <consortium name="The Broad Institute Genomics Platform"/>
            <consortium name="The Broad Institute Genome Sequencing Center for Infectious Disease"/>
            <person name="Wu L."/>
            <person name="Ma J."/>
        </authorList>
    </citation>
    <scope>NUCLEOTIDE SEQUENCE [LARGE SCALE GENOMIC DNA]</scope>
    <source>
        <strain evidence="2">CCUG 59858</strain>
    </source>
</reference>
<dbReference type="SUPFAM" id="SSF81891">
    <property type="entry name" value="Poly A polymerase C-terminal region-like"/>
    <property type="match status" value="1"/>
</dbReference>
<dbReference type="PANTHER" id="PTHR43051">
    <property type="entry name" value="POLYNUCLEOTIDE ADENYLYLTRANSFERASE FAMILY PROTEIN"/>
    <property type="match status" value="1"/>
</dbReference>